<feature type="region of interest" description="Disordered" evidence="1">
    <location>
        <begin position="725"/>
        <end position="748"/>
    </location>
</feature>
<evidence type="ECO:0000313" key="3">
    <source>
        <dbReference type="EMBL" id="KIW64576.1"/>
    </source>
</evidence>
<dbReference type="EMBL" id="KN846961">
    <property type="protein sequence ID" value="KIW64576.1"/>
    <property type="molecule type" value="Genomic_DNA"/>
</dbReference>
<organism evidence="3 4">
    <name type="scientific">Phialophora macrospora</name>
    <dbReference type="NCBI Taxonomy" id="1851006"/>
    <lineage>
        <taxon>Eukaryota</taxon>
        <taxon>Fungi</taxon>
        <taxon>Dikarya</taxon>
        <taxon>Ascomycota</taxon>
        <taxon>Pezizomycotina</taxon>
        <taxon>Eurotiomycetes</taxon>
        <taxon>Chaetothyriomycetidae</taxon>
        <taxon>Chaetothyriales</taxon>
        <taxon>Herpotrichiellaceae</taxon>
        <taxon>Phialophora</taxon>
    </lineage>
</organism>
<sequence>MKPDSIQNAKLAPGAELESDLLSETQMQQEILLELRKELYRLRRESQLREQILQKLRRDTEMGKQRLQRIAGALSKGPRHLEGLRRSEPTITHSQINLPNSEDKACSSTSENFTAQSIRMATFRRCTCQMCPTLPSGKTHLSIKTTAMELRKENGVAISYTWGQFDRTKHCIGHLESHPAEGVWLELGAEWRVDSVLERLAQFTEKYGACWIDQICFPQKSDQLRRSLAQVPAVFRTLPVIILCPGSLCSCLRKAYQATWEKAPANPSNVESPADGTVYTYTTAMALFNALHAGDCLNSNGACSWPSRIWTNQEFRSARSVTMVYTEVEDAECCFRNTPLQTQLEKMSNYSRLLHRDLIRRLALDDREALKAVRSHHADFAAAFFGTAYRGTLDDTQVAALLLGETQVTASEHAAWDTYDSIKDEINSVMGRRLSASQPKDYVLSLFAESDFYVAPPAFQDLPTNMLLKDLLRQLRNVQPVLIPTRCPAGLFGINNETWSFDASDVTSGRQIEDIRHVYGVFEWWDNVDSQTPSRLPIRRLESSGQSCASKAPSLASWLARHDTMTGFVWFYNALSLWGPEWFTRLYGLTSSIPSMARLEDFLSSDDASEQIQGCRACLISVASAVQHVPLYQDTRTVTDAFLDVASHQRLSELARNDLQHLIEFLSATEPSWVLLVMQCLRLPLPVLEEAVFELICEVLFLDVKLCRDRGVRAILGEWHPHQDQARVPDPGLAPDLATSENKDRSNYGLAETQEYSNDVHDGSEQQGSTDAGSKTCIGLVHWETFCQARAQQQDTMTIALRRYPHVPFYEAVRTSGCGSSDSTPEYKVFGIWAPLDPETYRVANIGAVVVDEDKADAFVV</sequence>
<dbReference type="AlphaFoldDB" id="A0A0D2CH95"/>
<gene>
    <name evidence="3" type="ORF">PV04_09501</name>
</gene>
<dbReference type="InterPro" id="IPR010730">
    <property type="entry name" value="HET"/>
</dbReference>
<feature type="domain" description="Heterokaryon incompatibility" evidence="2">
    <location>
        <begin position="156"/>
        <end position="314"/>
    </location>
</feature>
<proteinExistence type="predicted"/>
<protein>
    <recommendedName>
        <fullName evidence="2">Heterokaryon incompatibility domain-containing protein</fullName>
    </recommendedName>
</protein>
<dbReference type="Proteomes" id="UP000054266">
    <property type="component" value="Unassembled WGS sequence"/>
</dbReference>
<dbReference type="HOGENOM" id="CLU_332321_0_0_1"/>
<name>A0A0D2CH95_9EURO</name>
<keyword evidence="4" id="KW-1185">Reference proteome</keyword>
<reference evidence="3 4" key="1">
    <citation type="submission" date="2015-01" db="EMBL/GenBank/DDBJ databases">
        <title>The Genome Sequence of Capronia semiimmersa CBS27337.</title>
        <authorList>
            <consortium name="The Broad Institute Genomics Platform"/>
            <person name="Cuomo C."/>
            <person name="de Hoog S."/>
            <person name="Gorbushina A."/>
            <person name="Stielow B."/>
            <person name="Teixiera M."/>
            <person name="Abouelleil A."/>
            <person name="Chapman S.B."/>
            <person name="Priest M."/>
            <person name="Young S.K."/>
            <person name="Wortman J."/>
            <person name="Nusbaum C."/>
            <person name="Birren B."/>
        </authorList>
    </citation>
    <scope>NUCLEOTIDE SEQUENCE [LARGE SCALE GENOMIC DNA]</scope>
    <source>
        <strain evidence="3 4">CBS 27337</strain>
    </source>
</reference>
<accession>A0A0D2CH95</accession>
<evidence type="ECO:0000256" key="1">
    <source>
        <dbReference type="SAM" id="MobiDB-lite"/>
    </source>
</evidence>
<evidence type="ECO:0000313" key="4">
    <source>
        <dbReference type="Proteomes" id="UP000054266"/>
    </source>
</evidence>
<dbReference type="Pfam" id="PF06985">
    <property type="entry name" value="HET"/>
    <property type="match status" value="1"/>
</dbReference>
<evidence type="ECO:0000259" key="2">
    <source>
        <dbReference type="Pfam" id="PF06985"/>
    </source>
</evidence>